<dbReference type="AlphaFoldDB" id="A6PZ55"/>
<feature type="domain" description="Chemokine interleukin-8-like" evidence="3">
    <location>
        <begin position="32"/>
        <end position="84"/>
    </location>
</feature>
<dbReference type="GO" id="GO:0006955">
    <property type="term" value="P:immune response"/>
    <property type="evidence" value="ECO:0007669"/>
    <property type="project" value="InterPro"/>
</dbReference>
<dbReference type="GO" id="GO:0005576">
    <property type="term" value="C:extracellular region"/>
    <property type="evidence" value="ECO:0007669"/>
    <property type="project" value="InterPro"/>
</dbReference>
<accession>A6PZ55</accession>
<dbReference type="Pfam" id="PF00048">
    <property type="entry name" value="IL8"/>
    <property type="match status" value="1"/>
</dbReference>
<evidence type="ECO:0000259" key="3">
    <source>
        <dbReference type="Pfam" id="PF00048"/>
    </source>
</evidence>
<dbReference type="GO" id="GO:0008009">
    <property type="term" value="F:chemokine activity"/>
    <property type="evidence" value="ECO:0007669"/>
    <property type="project" value="InterPro"/>
</dbReference>
<feature type="chain" id="PRO_5043881618" evidence="2">
    <location>
        <begin position="27"/>
        <end position="144"/>
    </location>
</feature>
<protein>
    <submittedName>
        <fullName evidence="4">CC chemokine 1</fullName>
    </submittedName>
</protein>
<dbReference type="OMA" id="TAWTITD"/>
<evidence type="ECO:0000256" key="1">
    <source>
        <dbReference type="SAM" id="MobiDB-lite"/>
    </source>
</evidence>
<evidence type="ECO:0000313" key="4">
    <source>
        <dbReference type="EMBL" id="CAM32188.1"/>
    </source>
</evidence>
<keyword evidence="2" id="KW-0732">Signal</keyword>
<feature type="compositionally biased region" description="Acidic residues" evidence="1">
    <location>
        <begin position="133"/>
        <end position="144"/>
    </location>
</feature>
<dbReference type="InterPro" id="IPR036048">
    <property type="entry name" value="Interleukin_8-like_sf"/>
</dbReference>
<name>A6PZ55_DICLA</name>
<dbReference type="OrthoDB" id="8457630at2759"/>
<reference evidence="4" key="1">
    <citation type="journal article" date="2007" name="Mol. Immunol.">
        <title>Vibrio anguillarum evades the immune response of the bony fish sea bass (Dicentrarchus labrax L.) through the inhibition of leukocyte respiratory burst and down-regulation of apoptotic caspases.</title>
        <authorList>
            <person name="Sepulcre M.P."/>
            <person name="Sarropoulou E."/>
            <person name="Kotoulab G."/>
            <person name="Meseguer J."/>
            <person name="Mulero V."/>
        </authorList>
    </citation>
    <scope>NUCLEOTIDE SEQUENCE</scope>
</reference>
<dbReference type="Gene3D" id="2.40.50.40">
    <property type="match status" value="1"/>
</dbReference>
<sequence>MANCGTLMKSALVAIVLMAVIHSGSADWKLASCCKKVNKLEITEPITGYMIQKPNRECVPAIILQTEKGLFCSPVRAEWVRRKVVAFEKAKAQATTSSVVPSSTVSLLSIITSTASSPSSSSLPSSLSTSEMPADETFSETDDE</sequence>
<dbReference type="EMBL" id="AM490065">
    <property type="protein sequence ID" value="CAM32188.1"/>
    <property type="molecule type" value="mRNA"/>
</dbReference>
<feature type="region of interest" description="Disordered" evidence="1">
    <location>
        <begin position="113"/>
        <end position="144"/>
    </location>
</feature>
<reference evidence="4" key="2">
    <citation type="submission" date="2007-01" db="EMBL/GenBank/DDBJ databases">
        <title>Vibrio anguillarum evades the immune response of the bony fish sea bass (Dicentrarchus labrax L.) through the inhibition of leukocyte respiratory burst and down-regulation of apoptotic caspases.</title>
        <authorList>
            <person name="Sepulcre M.P."/>
            <person name="Sarropoulou E."/>
            <person name="Kotoulas G."/>
            <person name="Meseguer J."/>
            <person name="Mulero V."/>
        </authorList>
    </citation>
    <scope>NUCLEOTIDE SEQUENCE</scope>
</reference>
<organism evidence="4">
    <name type="scientific">Dicentrarchus labrax</name>
    <name type="common">European seabass</name>
    <name type="synonym">Morone labrax</name>
    <dbReference type="NCBI Taxonomy" id="13489"/>
    <lineage>
        <taxon>Eukaryota</taxon>
        <taxon>Metazoa</taxon>
        <taxon>Chordata</taxon>
        <taxon>Craniata</taxon>
        <taxon>Vertebrata</taxon>
        <taxon>Euteleostomi</taxon>
        <taxon>Actinopterygii</taxon>
        <taxon>Neopterygii</taxon>
        <taxon>Teleostei</taxon>
        <taxon>Neoteleostei</taxon>
        <taxon>Acanthomorphata</taxon>
        <taxon>Eupercaria</taxon>
        <taxon>Moronidae</taxon>
        <taxon>Dicentrarchus</taxon>
    </lineage>
</organism>
<feature type="compositionally biased region" description="Low complexity" evidence="1">
    <location>
        <begin position="113"/>
        <end position="130"/>
    </location>
</feature>
<dbReference type="SUPFAM" id="SSF54117">
    <property type="entry name" value="Interleukin 8-like chemokines"/>
    <property type="match status" value="1"/>
</dbReference>
<proteinExistence type="evidence at transcript level"/>
<evidence type="ECO:0000256" key="2">
    <source>
        <dbReference type="SAM" id="SignalP"/>
    </source>
</evidence>
<feature type="signal peptide" evidence="2">
    <location>
        <begin position="1"/>
        <end position="26"/>
    </location>
</feature>
<dbReference type="InterPro" id="IPR001811">
    <property type="entry name" value="Chemokine_IL8-like_dom"/>
</dbReference>
<gene>
    <name evidence="4" type="primary">cc1</name>
</gene>